<gene>
    <name evidence="4" type="primary">dtdA</name>
    <name evidence="5" type="ORF">AArcSt2_00050</name>
</gene>
<protein>
    <recommendedName>
        <fullName evidence="4">D-aminoacyl-tRNA deacylase</fullName>
        <ecNumber evidence="4">3.1.1.96</ecNumber>
    </recommendedName>
</protein>
<organism evidence="5 6">
    <name type="scientific">Natronocalculus amylovorans</name>
    <dbReference type="NCBI Taxonomy" id="2917812"/>
    <lineage>
        <taxon>Archaea</taxon>
        <taxon>Methanobacteriati</taxon>
        <taxon>Methanobacteriota</taxon>
        <taxon>Stenosarchaea group</taxon>
        <taxon>Halobacteria</taxon>
        <taxon>Halobacteriales</taxon>
        <taxon>Haloferacaceae</taxon>
        <taxon>Natronocalculus</taxon>
    </lineage>
</organism>
<dbReference type="GO" id="GO:0008270">
    <property type="term" value="F:zinc ion binding"/>
    <property type="evidence" value="ECO:0007669"/>
    <property type="project" value="UniProtKB-UniRule"/>
</dbReference>
<dbReference type="Proteomes" id="UP001203207">
    <property type="component" value="Unassembled WGS sequence"/>
</dbReference>
<sequence>MIGIVVSRADYASTHIRDQLLECTSWETQTDESRPNADGGGTYYTTPGFELREFDELHIYLDDPSVAFSAPEQLEFVVFVSRHSGNTGKLLTAHVTGNFGPAEYGGTDGGLARAAPNAQKAIVASMQQYAPDEYDVGIECTHHGPSEMTVPSLFAEVGSDDPQWRDPEAARAVAKAVLDCQTDADRIDSDGNTRHVVGFGGGHYAPRFTRVVMETDWAVGHIGADWQLEELGDATANCDVIDRAFAASNAALAVVEGTKPTLTSVISELGYRVVSETWLSVVGDRSLSLVKQVESELSSIDDGLRFGAGETDSDELTYVSLPDELLAAASGIDLDRTYKAVKSHTVAFETTEGATKPVGRAAIHSNDAYDALVDEVSAILTEKYDSVTRTDGEIVATTVGFDPERASTLGIPEGPKFGQLASGRAIEHDGQTITPETVSTEQVDRFIISRR</sequence>
<keyword evidence="6" id="KW-1185">Reference proteome</keyword>
<dbReference type="GO" id="GO:0051499">
    <property type="term" value="F:D-aminoacyl-tRNA deacylase activity"/>
    <property type="evidence" value="ECO:0007669"/>
    <property type="project" value="UniProtKB-UniRule"/>
</dbReference>
<evidence type="ECO:0000313" key="6">
    <source>
        <dbReference type="Proteomes" id="UP001203207"/>
    </source>
</evidence>
<comment type="cofactor">
    <cofactor evidence="4">
        <name>Zn(2+)</name>
        <dbReference type="ChEBI" id="CHEBI:29105"/>
    </cofactor>
    <text evidence="4">Binds 2 Zn(2+) ions per subunit.</text>
</comment>
<dbReference type="Gene3D" id="3.40.50.10700">
    <property type="entry name" value="AF0625-like"/>
    <property type="match status" value="1"/>
</dbReference>
<dbReference type="PANTHER" id="PTHR34667:SF1">
    <property type="entry name" value="D-AMINOACYL-TRNA DEACYLASE"/>
    <property type="match status" value="1"/>
</dbReference>
<comment type="caution">
    <text evidence="5">The sequence shown here is derived from an EMBL/GenBank/DDBJ whole genome shotgun (WGS) entry which is preliminary data.</text>
</comment>
<comment type="catalytic activity">
    <reaction evidence="4">
        <text>glycyl-tRNA(Ala) + H2O = tRNA(Ala) + glycine + H(+)</text>
        <dbReference type="Rhea" id="RHEA:53744"/>
        <dbReference type="Rhea" id="RHEA-COMP:9657"/>
        <dbReference type="Rhea" id="RHEA-COMP:13640"/>
        <dbReference type="ChEBI" id="CHEBI:15377"/>
        <dbReference type="ChEBI" id="CHEBI:15378"/>
        <dbReference type="ChEBI" id="CHEBI:57305"/>
        <dbReference type="ChEBI" id="CHEBI:78442"/>
        <dbReference type="ChEBI" id="CHEBI:78522"/>
        <dbReference type="EC" id="3.1.1.96"/>
    </reaction>
</comment>
<keyword evidence="1 4" id="KW-0479">Metal-binding</keyword>
<dbReference type="InterPro" id="IPR018033">
    <property type="entry name" value="Deacylase_DtdA_archaea"/>
</dbReference>
<dbReference type="AlphaFoldDB" id="A0AAE3FUR2"/>
<evidence type="ECO:0000256" key="2">
    <source>
        <dbReference type="ARBA" id="ARBA00022801"/>
    </source>
</evidence>
<evidence type="ECO:0000256" key="4">
    <source>
        <dbReference type="HAMAP-Rule" id="MF_00562"/>
    </source>
</evidence>
<keyword evidence="3 4" id="KW-0862">Zinc</keyword>
<evidence type="ECO:0000256" key="3">
    <source>
        <dbReference type="ARBA" id="ARBA00022833"/>
    </source>
</evidence>
<dbReference type="HAMAP" id="MF_00562">
    <property type="entry name" value="Deacylase_DtdA"/>
    <property type="match status" value="1"/>
</dbReference>
<dbReference type="Pfam" id="PF04414">
    <property type="entry name" value="tRNA_deacylase"/>
    <property type="match status" value="1"/>
</dbReference>
<comment type="subunit">
    <text evidence="4">Monomer.</text>
</comment>
<keyword evidence="2 4" id="KW-0378">Hydrolase</keyword>
<accession>A0AAE3FUR2</accession>
<evidence type="ECO:0000256" key="1">
    <source>
        <dbReference type="ARBA" id="ARBA00022723"/>
    </source>
</evidence>
<name>A0AAE3FUR2_9EURY</name>
<evidence type="ECO:0000313" key="5">
    <source>
        <dbReference type="EMBL" id="MCL9815328.1"/>
    </source>
</evidence>
<dbReference type="GO" id="GO:0019478">
    <property type="term" value="P:D-amino acid catabolic process"/>
    <property type="evidence" value="ECO:0007669"/>
    <property type="project" value="UniProtKB-UniRule"/>
</dbReference>
<dbReference type="RefSeq" id="WP_250582121.1">
    <property type="nucleotide sequence ID" value="NZ_JAKRVX010000001.1"/>
</dbReference>
<dbReference type="EMBL" id="JAKRVX010000001">
    <property type="protein sequence ID" value="MCL9815328.1"/>
    <property type="molecule type" value="Genomic_DNA"/>
</dbReference>
<dbReference type="Gene3D" id="3.40.630.50">
    <property type="entry name" value="AF0625-like"/>
    <property type="match status" value="1"/>
</dbReference>
<comment type="function">
    <text evidence="4">D-aminoacyl-tRNA deacylase with broad substrate specificity. By recycling D-aminoacyl-tRNA to D-amino acids and free tRNA molecules, this enzyme counteracts the toxicity associated with the formation of D-aminoacyl-tRNA entities in vivo.</text>
</comment>
<reference evidence="5" key="1">
    <citation type="journal article" date="2022" name="Syst. Appl. Microbiol.">
        <title>Natronocalculus amylovorans gen. nov., sp. nov., and Natranaeroarchaeum aerophilus sp. nov., dominant culturable amylolytic natronoarchaea from hypersaline soda lakes in southwestern Siberia.</title>
        <authorList>
            <person name="Sorokin D.Y."/>
            <person name="Elcheninov A.G."/>
            <person name="Khizhniak T.V."/>
            <person name="Koenen M."/>
            <person name="Bale N.J."/>
            <person name="Damste J.S.S."/>
            <person name="Kublanov I.V."/>
        </authorList>
    </citation>
    <scope>NUCLEOTIDE SEQUENCE</scope>
    <source>
        <strain evidence="5">AArc-St2</strain>
    </source>
</reference>
<comment type="catalytic activity">
    <reaction evidence="4">
        <text>a D-aminoacyl-tRNA + H2O = a tRNA + a D-alpha-amino acid + H(+)</text>
        <dbReference type="Rhea" id="RHEA:13953"/>
        <dbReference type="Rhea" id="RHEA-COMP:10123"/>
        <dbReference type="Rhea" id="RHEA-COMP:10124"/>
        <dbReference type="ChEBI" id="CHEBI:15377"/>
        <dbReference type="ChEBI" id="CHEBI:15378"/>
        <dbReference type="ChEBI" id="CHEBI:59871"/>
        <dbReference type="ChEBI" id="CHEBI:78442"/>
        <dbReference type="ChEBI" id="CHEBI:79333"/>
        <dbReference type="EC" id="3.1.1.96"/>
    </reaction>
</comment>
<comment type="similarity">
    <text evidence="4">Belongs to the DtdA deacylase family.</text>
</comment>
<dbReference type="SUPFAM" id="SSF142535">
    <property type="entry name" value="AF0625-like"/>
    <property type="match status" value="1"/>
</dbReference>
<dbReference type="PANTHER" id="PTHR34667">
    <property type="entry name" value="D-AMINOACYL-TRNA DEACYLASE"/>
    <property type="match status" value="1"/>
</dbReference>
<dbReference type="EC" id="3.1.1.96" evidence="4"/>
<proteinExistence type="inferred from homology"/>
<dbReference type="NCBIfam" id="NF011435">
    <property type="entry name" value="PRK14866.1-1"/>
    <property type="match status" value="1"/>
</dbReference>
<dbReference type="InterPro" id="IPR007508">
    <property type="entry name" value="DtdA"/>
</dbReference>
<reference evidence="5" key="2">
    <citation type="submission" date="2022-02" db="EMBL/GenBank/DDBJ databases">
        <authorList>
            <person name="Elcheninov A.G."/>
            <person name="Sorokin D.Y."/>
            <person name="Kublanov I.V."/>
        </authorList>
    </citation>
    <scope>NUCLEOTIDE SEQUENCE</scope>
    <source>
        <strain evidence="5">AArc-St2</strain>
    </source>
</reference>